<keyword evidence="4 8" id="KW-0067">ATP-binding</keyword>
<dbReference type="InterPro" id="IPR045864">
    <property type="entry name" value="aa-tRNA-synth_II/BPL/LPL"/>
</dbReference>
<dbReference type="Pfam" id="PF13393">
    <property type="entry name" value="tRNA-synt_His"/>
    <property type="match status" value="1"/>
</dbReference>
<dbReference type="GO" id="GO:0005737">
    <property type="term" value="C:cytoplasm"/>
    <property type="evidence" value="ECO:0007669"/>
    <property type="project" value="UniProtKB-SubCell"/>
</dbReference>
<keyword evidence="8" id="KW-0963">Cytoplasm</keyword>
<comment type="catalytic activity">
    <reaction evidence="7 8">
        <text>tRNA(His) + L-histidine + ATP = L-histidyl-tRNA(His) + AMP + diphosphate + H(+)</text>
        <dbReference type="Rhea" id="RHEA:17313"/>
        <dbReference type="Rhea" id="RHEA-COMP:9665"/>
        <dbReference type="Rhea" id="RHEA-COMP:9689"/>
        <dbReference type="ChEBI" id="CHEBI:15378"/>
        <dbReference type="ChEBI" id="CHEBI:30616"/>
        <dbReference type="ChEBI" id="CHEBI:33019"/>
        <dbReference type="ChEBI" id="CHEBI:57595"/>
        <dbReference type="ChEBI" id="CHEBI:78442"/>
        <dbReference type="ChEBI" id="CHEBI:78527"/>
        <dbReference type="ChEBI" id="CHEBI:456215"/>
        <dbReference type="EC" id="6.1.1.21"/>
    </reaction>
</comment>
<gene>
    <name evidence="8" type="primary">hisS</name>
    <name evidence="11" type="ORF">US29_C0017G0007</name>
</gene>
<dbReference type="EMBL" id="LBSK01000017">
    <property type="protein sequence ID" value="KKQ16841.1"/>
    <property type="molecule type" value="Genomic_DNA"/>
</dbReference>
<dbReference type="InterPro" id="IPR004516">
    <property type="entry name" value="HisRS/HisZ"/>
</dbReference>
<dbReference type="InterPro" id="IPR033656">
    <property type="entry name" value="HisRS_anticodon"/>
</dbReference>
<feature type="binding site" evidence="9">
    <location>
        <begin position="83"/>
        <end position="85"/>
    </location>
    <ligand>
        <name>L-histidine</name>
        <dbReference type="ChEBI" id="CHEBI:57595"/>
    </ligand>
</feature>
<dbReference type="PROSITE" id="PS50862">
    <property type="entry name" value="AA_TRNA_LIGASE_II"/>
    <property type="match status" value="1"/>
</dbReference>
<dbReference type="HAMAP" id="MF_00127">
    <property type="entry name" value="His_tRNA_synth"/>
    <property type="match status" value="1"/>
</dbReference>
<name>A0A0G0ILD4_9BACT</name>
<feature type="binding site" evidence="9">
    <location>
        <begin position="266"/>
        <end position="267"/>
    </location>
    <ligand>
        <name>L-histidine</name>
        <dbReference type="ChEBI" id="CHEBI:57595"/>
    </ligand>
</feature>
<dbReference type="Gene3D" id="3.40.50.800">
    <property type="entry name" value="Anticodon-binding domain"/>
    <property type="match status" value="1"/>
</dbReference>
<dbReference type="GO" id="GO:0004821">
    <property type="term" value="F:histidine-tRNA ligase activity"/>
    <property type="evidence" value="ECO:0007669"/>
    <property type="project" value="UniProtKB-UniRule"/>
</dbReference>
<feature type="binding site" evidence="9">
    <location>
        <position position="131"/>
    </location>
    <ligand>
        <name>L-histidine</name>
        <dbReference type="ChEBI" id="CHEBI:57595"/>
    </ligand>
</feature>
<dbReference type="InterPro" id="IPR004154">
    <property type="entry name" value="Anticodon-bd"/>
</dbReference>
<dbReference type="EC" id="6.1.1.21" evidence="8"/>
<dbReference type="InterPro" id="IPR041715">
    <property type="entry name" value="HisRS-like_core"/>
</dbReference>
<comment type="caution">
    <text evidence="11">The sequence shown here is derived from an EMBL/GenBank/DDBJ whole genome shotgun (WGS) entry which is preliminary data.</text>
</comment>
<feature type="domain" description="Aminoacyl-transfer RNA synthetases class-II family profile" evidence="10">
    <location>
        <begin position="32"/>
        <end position="338"/>
    </location>
</feature>
<dbReference type="SUPFAM" id="SSF52954">
    <property type="entry name" value="Class II aaRS ABD-related"/>
    <property type="match status" value="1"/>
</dbReference>
<evidence type="ECO:0000256" key="4">
    <source>
        <dbReference type="ARBA" id="ARBA00022840"/>
    </source>
</evidence>
<feature type="binding site" evidence="9">
    <location>
        <position position="113"/>
    </location>
    <ligand>
        <name>L-histidine</name>
        <dbReference type="ChEBI" id="CHEBI:57595"/>
    </ligand>
</feature>
<dbReference type="GO" id="GO:0006427">
    <property type="term" value="P:histidyl-tRNA aminoacylation"/>
    <property type="evidence" value="ECO:0007669"/>
    <property type="project" value="UniProtKB-UniRule"/>
</dbReference>
<comment type="subcellular location">
    <subcellularLocation>
        <location evidence="8">Cytoplasm</location>
    </subcellularLocation>
</comment>
<feature type="binding site" evidence="9">
    <location>
        <position position="127"/>
    </location>
    <ligand>
        <name>L-histidine</name>
        <dbReference type="ChEBI" id="CHEBI:57595"/>
    </ligand>
</feature>
<dbReference type="Proteomes" id="UP000033886">
    <property type="component" value="Unassembled WGS sequence"/>
</dbReference>
<evidence type="ECO:0000256" key="1">
    <source>
        <dbReference type="ARBA" id="ARBA00008226"/>
    </source>
</evidence>
<evidence type="ECO:0000256" key="9">
    <source>
        <dbReference type="PIRSR" id="PIRSR001549-1"/>
    </source>
</evidence>
<evidence type="ECO:0000313" key="12">
    <source>
        <dbReference type="Proteomes" id="UP000033886"/>
    </source>
</evidence>
<dbReference type="PANTHER" id="PTHR43707:SF1">
    <property type="entry name" value="HISTIDINE--TRNA LIGASE, MITOCHONDRIAL-RELATED"/>
    <property type="match status" value="1"/>
</dbReference>
<dbReference type="PIRSF" id="PIRSF001549">
    <property type="entry name" value="His-tRNA_synth"/>
    <property type="match status" value="1"/>
</dbReference>
<dbReference type="Pfam" id="PF03129">
    <property type="entry name" value="HGTP_anticodon"/>
    <property type="match status" value="1"/>
</dbReference>
<proteinExistence type="inferred from homology"/>
<dbReference type="InterPro" id="IPR006195">
    <property type="entry name" value="aa-tRNA-synth_II"/>
</dbReference>
<evidence type="ECO:0000256" key="8">
    <source>
        <dbReference type="HAMAP-Rule" id="MF_00127"/>
    </source>
</evidence>
<keyword evidence="5 8" id="KW-0648">Protein biosynthesis</keyword>
<dbReference type="CDD" id="cd00859">
    <property type="entry name" value="HisRS_anticodon"/>
    <property type="match status" value="1"/>
</dbReference>
<evidence type="ECO:0000259" key="10">
    <source>
        <dbReference type="PROSITE" id="PS50862"/>
    </source>
</evidence>
<dbReference type="InterPro" id="IPR036621">
    <property type="entry name" value="Anticodon-bd_dom_sf"/>
</dbReference>
<comment type="similarity">
    <text evidence="1 8">Belongs to the class-II aminoacyl-tRNA synthetase family.</text>
</comment>
<dbReference type="PANTHER" id="PTHR43707">
    <property type="entry name" value="HISTIDYL-TRNA SYNTHETASE"/>
    <property type="match status" value="1"/>
</dbReference>
<protein>
    <recommendedName>
        <fullName evidence="8">Histidine--tRNA ligase</fullName>
        <ecNumber evidence="8">6.1.1.21</ecNumber>
    </recommendedName>
    <alternativeName>
        <fullName evidence="8">Histidyl-tRNA synthetase</fullName>
        <shortName evidence="8">HisRS</shortName>
    </alternativeName>
</protein>
<evidence type="ECO:0000256" key="7">
    <source>
        <dbReference type="ARBA" id="ARBA00047639"/>
    </source>
</evidence>
<dbReference type="CDD" id="cd00773">
    <property type="entry name" value="HisRS-like_core"/>
    <property type="match status" value="1"/>
</dbReference>
<reference evidence="11 12" key="1">
    <citation type="journal article" date="2015" name="Nature">
        <title>rRNA introns, odd ribosomes, and small enigmatic genomes across a large radiation of phyla.</title>
        <authorList>
            <person name="Brown C.T."/>
            <person name="Hug L.A."/>
            <person name="Thomas B.C."/>
            <person name="Sharon I."/>
            <person name="Castelle C.J."/>
            <person name="Singh A."/>
            <person name="Wilkins M.J."/>
            <person name="Williams K.H."/>
            <person name="Banfield J.F."/>
        </authorList>
    </citation>
    <scope>NUCLEOTIDE SEQUENCE [LARGE SCALE GENOMIC DNA]</scope>
</reference>
<keyword evidence="6 8" id="KW-0030">Aminoacyl-tRNA synthetase</keyword>
<accession>A0A0G0ILD4</accession>
<comment type="subunit">
    <text evidence="8">Homodimer.</text>
</comment>
<dbReference type="InterPro" id="IPR015807">
    <property type="entry name" value="His-tRNA-ligase"/>
</dbReference>
<keyword evidence="3 8" id="KW-0547">Nucleotide-binding</keyword>
<dbReference type="NCBIfam" id="TIGR00442">
    <property type="entry name" value="hisS"/>
    <property type="match status" value="1"/>
</dbReference>
<dbReference type="GO" id="GO:0005524">
    <property type="term" value="F:ATP binding"/>
    <property type="evidence" value="ECO:0007669"/>
    <property type="project" value="UniProtKB-UniRule"/>
</dbReference>
<dbReference type="AlphaFoldDB" id="A0A0G0ILD4"/>
<evidence type="ECO:0000256" key="2">
    <source>
        <dbReference type="ARBA" id="ARBA00022598"/>
    </source>
</evidence>
<keyword evidence="2 8" id="KW-0436">Ligase</keyword>
<dbReference type="Gene3D" id="3.30.930.10">
    <property type="entry name" value="Bira Bifunctional Protein, Domain 2"/>
    <property type="match status" value="1"/>
</dbReference>
<evidence type="ECO:0000256" key="3">
    <source>
        <dbReference type="ARBA" id="ARBA00022741"/>
    </source>
</evidence>
<evidence type="ECO:0000256" key="5">
    <source>
        <dbReference type="ARBA" id="ARBA00022917"/>
    </source>
</evidence>
<dbReference type="PATRIC" id="fig|1619098.3.peg.224"/>
<feature type="binding site" evidence="9">
    <location>
        <position position="262"/>
    </location>
    <ligand>
        <name>L-histidine</name>
        <dbReference type="ChEBI" id="CHEBI:57595"/>
    </ligand>
</feature>
<evidence type="ECO:0000256" key="6">
    <source>
        <dbReference type="ARBA" id="ARBA00023146"/>
    </source>
</evidence>
<organism evidence="11 12">
    <name type="scientific">candidate division WS6 bacterium GW2011_GWF1_36_8</name>
    <dbReference type="NCBI Taxonomy" id="1619098"/>
    <lineage>
        <taxon>Bacteria</taxon>
        <taxon>Candidatus Dojkabacteria</taxon>
    </lineage>
</organism>
<dbReference type="SUPFAM" id="SSF55681">
    <property type="entry name" value="Class II aaRS and biotin synthetases"/>
    <property type="match status" value="1"/>
</dbReference>
<sequence length="423" mass="48613">MENKLSTTPYKGTTDTYPEDMLTNNYIFDTWKSVAQRFGFEEYDTPLIEETALYIAKSGDEIASTQLYNFVDKGGREIAIRPEMTPSLARMIAAKKNDLTLPLKWFNIGKYYRYEKPQRGRRREFIQLNIDILGIPTLEAELEIFQYILAVMEEFKAPKETYEIRVNSRYLLDYLFEEILRLSGEKKAKVGRAIDNYTKLGKEAFVEYLKELELTEKFLNSTLEDLKKIADKSDGAKQLIELFAKAEELGLTNIRFEPSIMRGLAYYTGTVIEMFDIGSKENPRALFGGGRYDDLLSMFGQEELPAFGIGWGDTTTRDYLETYGLIPETKTDTKVFLPLFDIKLYAYIQKIAKGLRTKGINTETQLTAIKFGNQLKYASKKNIPWVMIIGEDEINAKKVQLKNMETGEQNLVTLEEAIETIKS</sequence>
<evidence type="ECO:0000313" key="11">
    <source>
        <dbReference type="EMBL" id="KKQ16841.1"/>
    </source>
</evidence>